<dbReference type="NCBIfam" id="TIGR03618">
    <property type="entry name" value="Rv1155_F420"/>
    <property type="match status" value="1"/>
</dbReference>
<proteinExistence type="predicted"/>
<dbReference type="Pfam" id="PF01243">
    <property type="entry name" value="PNPOx_N"/>
    <property type="match status" value="1"/>
</dbReference>
<dbReference type="InterPro" id="IPR052019">
    <property type="entry name" value="F420H2_bilvrd_red/Heme_oxyg"/>
</dbReference>
<dbReference type="Gene3D" id="2.30.110.10">
    <property type="entry name" value="Electron Transport, Fmn-binding Protein, Chain A"/>
    <property type="match status" value="1"/>
</dbReference>
<feature type="domain" description="Pyridoxamine 5'-phosphate oxidase N-terminal" evidence="2">
    <location>
        <begin position="7"/>
        <end position="132"/>
    </location>
</feature>
<evidence type="ECO:0000313" key="3">
    <source>
        <dbReference type="EMBL" id="MFC7614862.1"/>
    </source>
</evidence>
<dbReference type="GO" id="GO:0016491">
    <property type="term" value="F:oxidoreductase activity"/>
    <property type="evidence" value="ECO:0007669"/>
    <property type="project" value="UniProtKB-KW"/>
</dbReference>
<accession>A0ABW2TM77</accession>
<dbReference type="InterPro" id="IPR011576">
    <property type="entry name" value="Pyridox_Oxase_N"/>
</dbReference>
<organism evidence="3 4">
    <name type="scientific">Actinokineospora soli</name>
    <dbReference type="NCBI Taxonomy" id="1048753"/>
    <lineage>
        <taxon>Bacteria</taxon>
        <taxon>Bacillati</taxon>
        <taxon>Actinomycetota</taxon>
        <taxon>Actinomycetes</taxon>
        <taxon>Pseudonocardiales</taxon>
        <taxon>Pseudonocardiaceae</taxon>
        <taxon>Actinokineospora</taxon>
    </lineage>
</organism>
<protein>
    <submittedName>
        <fullName evidence="3">PPOX class F420-dependent oxidoreductase</fullName>
        <ecNumber evidence="3">1.-.-.-</ecNumber>
    </submittedName>
</protein>
<dbReference type="InterPro" id="IPR012349">
    <property type="entry name" value="Split_barrel_FMN-bd"/>
</dbReference>
<name>A0ABW2TM77_9PSEU</name>
<dbReference type="PANTHER" id="PTHR35176">
    <property type="entry name" value="HEME OXYGENASE HI_0854-RELATED"/>
    <property type="match status" value="1"/>
</dbReference>
<comment type="caution">
    <text evidence="3">The sequence shown here is derived from an EMBL/GenBank/DDBJ whole genome shotgun (WGS) entry which is preliminary data.</text>
</comment>
<keyword evidence="1 3" id="KW-0560">Oxidoreductase</keyword>
<evidence type="ECO:0000256" key="1">
    <source>
        <dbReference type="ARBA" id="ARBA00023002"/>
    </source>
</evidence>
<reference evidence="4" key="1">
    <citation type="journal article" date="2019" name="Int. J. Syst. Evol. Microbiol.">
        <title>The Global Catalogue of Microorganisms (GCM) 10K type strain sequencing project: providing services to taxonomists for standard genome sequencing and annotation.</title>
        <authorList>
            <consortium name="The Broad Institute Genomics Platform"/>
            <consortium name="The Broad Institute Genome Sequencing Center for Infectious Disease"/>
            <person name="Wu L."/>
            <person name="Ma J."/>
        </authorList>
    </citation>
    <scope>NUCLEOTIDE SEQUENCE [LARGE SCALE GENOMIC DNA]</scope>
    <source>
        <strain evidence="4">JCM 17695</strain>
    </source>
</reference>
<evidence type="ECO:0000259" key="2">
    <source>
        <dbReference type="Pfam" id="PF01243"/>
    </source>
</evidence>
<dbReference type="EC" id="1.-.-.-" evidence="3"/>
<dbReference type="InterPro" id="IPR019920">
    <property type="entry name" value="F420-binding_dom_put"/>
</dbReference>
<dbReference type="EMBL" id="JBHTEY010000004">
    <property type="protein sequence ID" value="MFC7614862.1"/>
    <property type="molecule type" value="Genomic_DNA"/>
</dbReference>
<dbReference type="SUPFAM" id="SSF50475">
    <property type="entry name" value="FMN-binding split barrel"/>
    <property type="match status" value="1"/>
</dbReference>
<dbReference type="Proteomes" id="UP001596512">
    <property type="component" value="Unassembled WGS sequence"/>
</dbReference>
<sequence>MADDPLDLLSSARFGALVTLKKDGRPQISNVLHHYDPESRTLRVSVTYGRAKTANLRRDPRASYYVTSEDGWRFLVVEGVAEFSEVAKETDDAAVEELVQLYRDLRGEHPDWDEYRRVQVEEQRLVLRIKVDHHYGAAVR</sequence>
<evidence type="ECO:0000313" key="4">
    <source>
        <dbReference type="Proteomes" id="UP001596512"/>
    </source>
</evidence>
<keyword evidence="4" id="KW-1185">Reference proteome</keyword>
<dbReference type="PANTHER" id="PTHR35176:SF2">
    <property type="entry name" value="F420H(2)-DEPENDENT REDUCTASE RV1155"/>
    <property type="match status" value="1"/>
</dbReference>
<gene>
    <name evidence="3" type="ORF">ACFQV2_16420</name>
</gene>